<organism evidence="3 4">
    <name type="scientific">Exophiala viscosa</name>
    <dbReference type="NCBI Taxonomy" id="2486360"/>
    <lineage>
        <taxon>Eukaryota</taxon>
        <taxon>Fungi</taxon>
        <taxon>Dikarya</taxon>
        <taxon>Ascomycota</taxon>
        <taxon>Pezizomycotina</taxon>
        <taxon>Eurotiomycetes</taxon>
        <taxon>Chaetothyriomycetidae</taxon>
        <taxon>Chaetothyriales</taxon>
        <taxon>Herpotrichiellaceae</taxon>
        <taxon>Exophiala</taxon>
    </lineage>
</organism>
<dbReference type="InterPro" id="IPR010730">
    <property type="entry name" value="HET"/>
</dbReference>
<dbReference type="PANTHER" id="PTHR24148">
    <property type="entry name" value="ANKYRIN REPEAT DOMAIN-CONTAINING PROTEIN 39 HOMOLOG-RELATED"/>
    <property type="match status" value="1"/>
</dbReference>
<evidence type="ECO:0000313" key="4">
    <source>
        <dbReference type="Proteomes" id="UP001203852"/>
    </source>
</evidence>
<gene>
    <name evidence="3" type="ORF">EDD36DRAFT_327516</name>
</gene>
<dbReference type="Proteomes" id="UP001203852">
    <property type="component" value="Unassembled WGS sequence"/>
</dbReference>
<feature type="region of interest" description="Disordered" evidence="1">
    <location>
        <begin position="1"/>
        <end position="24"/>
    </location>
</feature>
<feature type="compositionally biased region" description="Basic residues" evidence="1">
    <location>
        <begin position="1"/>
        <end position="12"/>
    </location>
</feature>
<proteinExistence type="predicted"/>
<dbReference type="EMBL" id="MU404358">
    <property type="protein sequence ID" value="KAI1610501.1"/>
    <property type="molecule type" value="Genomic_DNA"/>
</dbReference>
<name>A0AAN6DQQ4_9EURO</name>
<dbReference type="AlphaFoldDB" id="A0AAN6DQQ4"/>
<reference evidence="3" key="1">
    <citation type="journal article" date="2022" name="bioRxiv">
        <title>Deciphering the potential niche of two novel black yeast fungi from a biological soil crust based on their genomes, phenotypes, and melanin regulation.</title>
        <authorList>
            <consortium name="DOE Joint Genome Institute"/>
            <person name="Carr E.C."/>
            <person name="Barton Q."/>
            <person name="Grambo S."/>
            <person name="Sullivan M."/>
            <person name="Renfro C.M."/>
            <person name="Kuo A."/>
            <person name="Pangilinan J."/>
            <person name="Lipzen A."/>
            <person name="Keymanesh K."/>
            <person name="Savage E."/>
            <person name="Barry K."/>
            <person name="Grigoriev I.V."/>
            <person name="Riekhof W.R."/>
            <person name="Harris S.S."/>
        </authorList>
    </citation>
    <scope>NUCLEOTIDE SEQUENCE</scope>
    <source>
        <strain evidence="3">JF 03-4F</strain>
    </source>
</reference>
<feature type="compositionally biased region" description="Polar residues" evidence="1">
    <location>
        <begin position="15"/>
        <end position="24"/>
    </location>
</feature>
<comment type="caution">
    <text evidence="3">The sequence shown here is derived from an EMBL/GenBank/DDBJ whole genome shotgun (WGS) entry which is preliminary data.</text>
</comment>
<protein>
    <submittedName>
        <fullName evidence="3">Heterokaryon incompatibility protein-domain-containing protein</fullName>
    </submittedName>
</protein>
<feature type="domain" description="Heterokaryon incompatibility" evidence="2">
    <location>
        <begin position="76"/>
        <end position="223"/>
    </location>
</feature>
<dbReference type="PANTHER" id="PTHR24148:SF73">
    <property type="entry name" value="HET DOMAIN PROTEIN (AFU_ORTHOLOGUE AFUA_8G01020)"/>
    <property type="match status" value="1"/>
</dbReference>
<evidence type="ECO:0000256" key="1">
    <source>
        <dbReference type="SAM" id="MobiDB-lite"/>
    </source>
</evidence>
<sequence>MPAARSRRKRIHSGQPGNATQAWSRPQQLSEVSDIYQHRPLNDVSSIRLVELLPGLIGNELTLAMHHADLKEPPPYQALSYYWGDPAPVRTIHINGRIHRIHENLWQFLKQMWLDKKFHLYWTDALCINQNDVQERNKQVRHMDIVYRQAKCVIAWLGRSSSYEEDLQIISLVAEGIWPGWLAEPPASALSQQKVKRLRTVCKQISGRTTTNPYWERIWILQELILATEGMVGCWKPVDTARPLSFCPPVQPGRRR</sequence>
<evidence type="ECO:0000313" key="3">
    <source>
        <dbReference type="EMBL" id="KAI1610501.1"/>
    </source>
</evidence>
<accession>A0AAN6DQQ4</accession>
<dbReference type="InterPro" id="IPR052895">
    <property type="entry name" value="HetReg/Transcr_Mod"/>
</dbReference>
<evidence type="ECO:0000259" key="2">
    <source>
        <dbReference type="Pfam" id="PF06985"/>
    </source>
</evidence>
<dbReference type="Pfam" id="PF06985">
    <property type="entry name" value="HET"/>
    <property type="match status" value="1"/>
</dbReference>
<keyword evidence="4" id="KW-1185">Reference proteome</keyword>